<feature type="repeat" description="ANK" evidence="3">
    <location>
        <begin position="1115"/>
        <end position="1147"/>
    </location>
</feature>
<evidence type="ECO:0000256" key="3">
    <source>
        <dbReference type="PROSITE-ProRule" id="PRU00023"/>
    </source>
</evidence>
<keyword evidence="2 3" id="KW-0040">ANK repeat</keyword>
<feature type="repeat" description="ANK" evidence="3">
    <location>
        <begin position="1079"/>
        <end position="1111"/>
    </location>
</feature>
<feature type="domain" description="C2H2-type" evidence="5">
    <location>
        <begin position="495"/>
        <end position="517"/>
    </location>
</feature>
<dbReference type="InterPro" id="IPR013087">
    <property type="entry name" value="Znf_C2H2_type"/>
</dbReference>
<evidence type="ECO:0000313" key="7">
    <source>
        <dbReference type="Proteomes" id="UP001285441"/>
    </source>
</evidence>
<dbReference type="PANTHER" id="PTHR24123">
    <property type="entry name" value="ANKYRIN REPEAT-CONTAINING"/>
    <property type="match status" value="1"/>
</dbReference>
<feature type="repeat" description="ANK" evidence="3">
    <location>
        <begin position="1009"/>
        <end position="1041"/>
    </location>
</feature>
<dbReference type="InterPro" id="IPR051165">
    <property type="entry name" value="Multifunctional_ANK_Repeat"/>
</dbReference>
<feature type="compositionally biased region" description="Basic and acidic residues" evidence="4">
    <location>
        <begin position="1398"/>
        <end position="1411"/>
    </location>
</feature>
<dbReference type="PROSITE" id="PS50088">
    <property type="entry name" value="ANK_REPEAT"/>
    <property type="match status" value="5"/>
</dbReference>
<proteinExistence type="predicted"/>
<evidence type="ECO:0000256" key="2">
    <source>
        <dbReference type="ARBA" id="ARBA00023043"/>
    </source>
</evidence>
<name>A0AAE0TZS8_9PEZI</name>
<dbReference type="InterPro" id="IPR002110">
    <property type="entry name" value="Ankyrin_rpt"/>
</dbReference>
<comment type="caution">
    <text evidence="6">The sequence shown here is derived from an EMBL/GenBank/DDBJ whole genome shotgun (WGS) entry which is preliminary data.</text>
</comment>
<dbReference type="Gene3D" id="1.25.40.20">
    <property type="entry name" value="Ankyrin repeat-containing domain"/>
    <property type="match status" value="6"/>
</dbReference>
<dbReference type="SUPFAM" id="SSF48403">
    <property type="entry name" value="Ankyrin repeat"/>
    <property type="match status" value="2"/>
</dbReference>
<dbReference type="PROSITE" id="PS00028">
    <property type="entry name" value="ZINC_FINGER_C2H2_1"/>
    <property type="match status" value="1"/>
</dbReference>
<evidence type="ECO:0000256" key="4">
    <source>
        <dbReference type="SAM" id="MobiDB-lite"/>
    </source>
</evidence>
<gene>
    <name evidence="6" type="ORF">B0H63DRAFT_473099</name>
</gene>
<organism evidence="6 7">
    <name type="scientific">Podospora didyma</name>
    <dbReference type="NCBI Taxonomy" id="330526"/>
    <lineage>
        <taxon>Eukaryota</taxon>
        <taxon>Fungi</taxon>
        <taxon>Dikarya</taxon>
        <taxon>Ascomycota</taxon>
        <taxon>Pezizomycotina</taxon>
        <taxon>Sordariomycetes</taxon>
        <taxon>Sordariomycetidae</taxon>
        <taxon>Sordariales</taxon>
        <taxon>Podosporaceae</taxon>
        <taxon>Podospora</taxon>
    </lineage>
</organism>
<dbReference type="PANTHER" id="PTHR24123:SF33">
    <property type="entry name" value="PROTEIN HOS4"/>
    <property type="match status" value="1"/>
</dbReference>
<dbReference type="EMBL" id="JAULSW010000004">
    <property type="protein sequence ID" value="KAK3385537.1"/>
    <property type="molecule type" value="Genomic_DNA"/>
</dbReference>
<accession>A0AAE0TZS8</accession>
<feature type="region of interest" description="Disordered" evidence="4">
    <location>
        <begin position="1378"/>
        <end position="1411"/>
    </location>
</feature>
<sequence>MFLVEDNDVNKVLSELHDIGFDVTKPQLELKLKEWGFRKNLTRELWRYVGLEIQARAASLKQSVVILSGRRLPADKVAYETRRNELVRWNSAPAPKKPSDDIPLYICTPNSSSTALAAVELWPEDLPWIRFCNSHLGNLLGAINFLPAESSRTVAGRRALSGSSSSMSLTLLSAAFNQVVRSSLRVVLGSDKLAMELVGRRSIDRISARFHLYMPETRPDENIQRAAILVGGGRSAPELQKELLTIIIYLTSNCLIGSRCHPDEEDEEDDHHAVVELCRISGLCQPRAMRRLVELSRDSLTMTGIVPALFQSAIQAEAADLAACILTADDHLSPDTRLAESCVVRSGTGWTWVGDRPLCFAVARRSVNLATVLLDAGAYIHRDHDYDLPPLALAIIMESRSCSRDDMVRLLLQRGAKINTSRALSPLQAAIAVGDVNLIDFLIGAGADPGYESRSLDFVYPEYLVSAIRGSLKVNYVSCLGLAASSSFSSLRADCQDVSCSEQFVQDQQVALHLCQHLVTSHGSKMLPNGVPAPDALILSAARGYTKVVSFLHRKLGADLDLISGGLSPIYAAVIWKQAEMCRFLLGLGVSTQTRDITFKHLLQHGIKRFLMASPSLLHIAAAIGSCEVTQLLIQYGAPVDELRKVKLTDLLPRRAKIVRRNMSPFCLAMLLNHLDVALLLAAAGATATSSSLFEAAKKGHLGLVRQLVNMGIHPNTAVDETGTSAYQTALFQGHLVVADHLLASGATGEFGNITSILRKIPSTPLRELLQSHFFGNGALRIIRDFKNRSYLECAILSNEKEIIQLALSVDAAAYDSGALCAAVLRAVQHILPDKVDVLEELLRRRGRILDERFDPVLENTAVSIASCHQHLDLVNKLLENHAQIMTKHIAMVPVPRICPNWEFDPELALRDIRGPWSNVKWLPENAPENPNAWHASPYRQLKASPLLFAINGRNERIIEALLDAGYKADGISLQAAVRRQLPLSLLERIMKFCTDIDARCAANMDSWSRATPISVAIGLRRTDIAKILLDHGADMNAVRYNTTVLTETIQWRDPLLVDFLLSNGASVNEPKWSGKRPGAESALQVAARKGYIGIVRTLLAHGADVNARRNIFWGGGTALELAALNGHLDIVQLLLKSGANTEGHGRVQYILAIDHAAKEGHGAIVDLLCSHRAWTAEDQRLSDDQQLFDDQWFSDDKQMDEMAGKCDGSYPVAFLHLSEFPPAELIDVLAEIDIERVQCRARWYLHDRCNWSLTGLFMKTVAMQIQKWSGDVMDTNLHTKDDAMEEGTRIALDALHVYFENHREFASSVGSVSDNTQELKDIDRELENIVSLALQQWTSSFGMNTTGSGLGFDMEEVGVDIMDVALRPIESTFDSCSSLPNNSQAMTMSLPTVEEDSGSRGKEDSYEESRQRAFLEDMMGEREAPFLPTVWEL</sequence>
<reference evidence="6" key="2">
    <citation type="submission" date="2023-06" db="EMBL/GenBank/DDBJ databases">
        <authorList>
            <consortium name="Lawrence Berkeley National Laboratory"/>
            <person name="Haridas S."/>
            <person name="Hensen N."/>
            <person name="Bonometti L."/>
            <person name="Westerberg I."/>
            <person name="Brannstrom I.O."/>
            <person name="Guillou S."/>
            <person name="Cros-Aarteil S."/>
            <person name="Calhoun S."/>
            <person name="Kuo A."/>
            <person name="Mondo S."/>
            <person name="Pangilinan J."/>
            <person name="Riley R."/>
            <person name="LaButti K."/>
            <person name="Andreopoulos B."/>
            <person name="Lipzen A."/>
            <person name="Chen C."/>
            <person name="Yanf M."/>
            <person name="Daum C."/>
            <person name="Ng V."/>
            <person name="Clum A."/>
            <person name="Steindorff A."/>
            <person name="Ohm R."/>
            <person name="Martin F."/>
            <person name="Silar P."/>
            <person name="Natvig D."/>
            <person name="Lalanne C."/>
            <person name="Gautier V."/>
            <person name="Ament-velasquez S.L."/>
            <person name="Kruys A."/>
            <person name="Hutchinson M.I."/>
            <person name="Powell A.J."/>
            <person name="Barry K."/>
            <person name="Miller A.N."/>
            <person name="Grigoriev I.V."/>
            <person name="Debuchy R."/>
            <person name="Gladieux P."/>
            <person name="Thoren M.H."/>
            <person name="Johannesson H."/>
        </authorList>
    </citation>
    <scope>NUCLEOTIDE SEQUENCE</scope>
    <source>
        <strain evidence="6">CBS 232.78</strain>
    </source>
</reference>
<reference evidence="6" key="1">
    <citation type="journal article" date="2023" name="Mol. Phylogenet. Evol.">
        <title>Genome-scale phylogeny and comparative genomics of the fungal order Sordariales.</title>
        <authorList>
            <person name="Hensen N."/>
            <person name="Bonometti L."/>
            <person name="Westerberg I."/>
            <person name="Brannstrom I.O."/>
            <person name="Guillou S."/>
            <person name="Cros-Aarteil S."/>
            <person name="Calhoun S."/>
            <person name="Haridas S."/>
            <person name="Kuo A."/>
            <person name="Mondo S."/>
            <person name="Pangilinan J."/>
            <person name="Riley R."/>
            <person name="LaButti K."/>
            <person name="Andreopoulos B."/>
            <person name="Lipzen A."/>
            <person name="Chen C."/>
            <person name="Yan M."/>
            <person name="Daum C."/>
            <person name="Ng V."/>
            <person name="Clum A."/>
            <person name="Steindorff A."/>
            <person name="Ohm R.A."/>
            <person name="Martin F."/>
            <person name="Silar P."/>
            <person name="Natvig D.O."/>
            <person name="Lalanne C."/>
            <person name="Gautier V."/>
            <person name="Ament-Velasquez S.L."/>
            <person name="Kruys A."/>
            <person name="Hutchinson M.I."/>
            <person name="Powell A.J."/>
            <person name="Barry K."/>
            <person name="Miller A.N."/>
            <person name="Grigoriev I.V."/>
            <person name="Debuchy R."/>
            <person name="Gladieux P."/>
            <person name="Hiltunen Thoren M."/>
            <person name="Johannesson H."/>
        </authorList>
    </citation>
    <scope>NUCLEOTIDE SEQUENCE</scope>
    <source>
        <strain evidence="6">CBS 232.78</strain>
    </source>
</reference>
<dbReference type="InterPro" id="IPR036770">
    <property type="entry name" value="Ankyrin_rpt-contain_sf"/>
</dbReference>
<protein>
    <submittedName>
        <fullName evidence="6">Ankyrin repeat-containing domain protein</fullName>
    </submittedName>
</protein>
<dbReference type="Pfam" id="PF12796">
    <property type="entry name" value="Ank_2"/>
    <property type="match status" value="1"/>
</dbReference>
<feature type="compositionally biased region" description="Polar residues" evidence="4">
    <location>
        <begin position="1378"/>
        <end position="1391"/>
    </location>
</feature>
<dbReference type="SMART" id="SM00248">
    <property type="entry name" value="ANK"/>
    <property type="match status" value="16"/>
</dbReference>
<evidence type="ECO:0000259" key="5">
    <source>
        <dbReference type="PROSITE" id="PS00028"/>
    </source>
</evidence>
<dbReference type="Proteomes" id="UP001285441">
    <property type="component" value="Unassembled WGS sequence"/>
</dbReference>
<evidence type="ECO:0000256" key="1">
    <source>
        <dbReference type="ARBA" id="ARBA00022737"/>
    </source>
</evidence>
<feature type="repeat" description="ANK" evidence="3">
    <location>
        <begin position="613"/>
        <end position="645"/>
    </location>
</feature>
<keyword evidence="1" id="KW-0677">Repeat</keyword>
<keyword evidence="7" id="KW-1185">Reference proteome</keyword>
<evidence type="ECO:0000313" key="6">
    <source>
        <dbReference type="EMBL" id="KAK3385537.1"/>
    </source>
</evidence>
<feature type="repeat" description="ANK" evidence="3">
    <location>
        <begin position="422"/>
        <end position="454"/>
    </location>
</feature>
<dbReference type="PROSITE" id="PS50297">
    <property type="entry name" value="ANK_REP_REGION"/>
    <property type="match status" value="5"/>
</dbReference>